<feature type="region of interest" description="Disordered" evidence="2">
    <location>
        <begin position="160"/>
        <end position="229"/>
    </location>
</feature>
<sequence>MRSGSTPTDSQPPPKPPAIPGRLPQTPPGEADNPSLEKRVESLKNEVASVVKNTEWPTESTDAAAGLLNTINSSPEIFHNLACMNQELQNLVERYIQTLDDVRIQLKDASSKSEMKRWKFLQRIKSLTSNRPSKCTLLLQTCQDDISKAMDGLNKRLDHERVTDKEGVNGPVSQSEAQFDSKLQSLAQQVPTGTAERELTTDDSTANILPSEQPVSNTSKAPKNQSPISDKTLSIARKTFKSVEIGSGAIPLVGSYVGAAAKVGLAFVEMLRTMDRNHSLAIDLGDHTSKLTKLLENFQEKSSTDEQDIAAQIKGVHEELTGVKKKVEEWSALGQFGKAFSARDHAEALKDYQGVLQTAREEMQVRGKLSSGDAVSY</sequence>
<dbReference type="OrthoDB" id="3244728at2759"/>
<dbReference type="InterPro" id="IPR036537">
    <property type="entry name" value="Adaptor_Cbl_N_dom_sf"/>
</dbReference>
<reference evidence="4" key="2">
    <citation type="submission" date="2015-01" db="EMBL/GenBank/DDBJ databases">
        <title>Evolutionary Origins and Diversification of the Mycorrhizal Mutualists.</title>
        <authorList>
            <consortium name="DOE Joint Genome Institute"/>
            <consortium name="Mycorrhizal Genomics Consortium"/>
            <person name="Kohler A."/>
            <person name="Kuo A."/>
            <person name="Nagy L.G."/>
            <person name="Floudas D."/>
            <person name="Copeland A."/>
            <person name="Barry K.W."/>
            <person name="Cichocki N."/>
            <person name="Veneault-Fourrey C."/>
            <person name="LaButti K."/>
            <person name="Lindquist E.A."/>
            <person name="Lipzen A."/>
            <person name="Lundell T."/>
            <person name="Morin E."/>
            <person name="Murat C."/>
            <person name="Riley R."/>
            <person name="Ohm R."/>
            <person name="Sun H."/>
            <person name="Tunlid A."/>
            <person name="Henrissat B."/>
            <person name="Grigoriev I.V."/>
            <person name="Hibbett D.S."/>
            <person name="Martin F."/>
        </authorList>
    </citation>
    <scope>NUCLEOTIDE SEQUENCE [LARGE SCALE GENOMIC DNA]</scope>
    <source>
        <strain evidence="4">MUT 4182</strain>
    </source>
</reference>
<feature type="compositionally biased region" description="Polar residues" evidence="2">
    <location>
        <begin position="202"/>
        <end position="229"/>
    </location>
</feature>
<dbReference type="HOGENOM" id="CLU_047922_0_0_1"/>
<evidence type="ECO:0000313" key="4">
    <source>
        <dbReference type="Proteomes" id="UP000054248"/>
    </source>
</evidence>
<accession>A0A0C3PV40</accession>
<reference evidence="3 4" key="1">
    <citation type="submission" date="2014-04" db="EMBL/GenBank/DDBJ databases">
        <authorList>
            <consortium name="DOE Joint Genome Institute"/>
            <person name="Kuo A."/>
            <person name="Girlanda M."/>
            <person name="Perotto S."/>
            <person name="Kohler A."/>
            <person name="Nagy L.G."/>
            <person name="Floudas D."/>
            <person name="Copeland A."/>
            <person name="Barry K.W."/>
            <person name="Cichocki N."/>
            <person name="Veneault-Fourrey C."/>
            <person name="LaButti K."/>
            <person name="Lindquist E.A."/>
            <person name="Lipzen A."/>
            <person name="Lundell T."/>
            <person name="Morin E."/>
            <person name="Murat C."/>
            <person name="Sun H."/>
            <person name="Tunlid A."/>
            <person name="Henrissat B."/>
            <person name="Grigoriev I.V."/>
            <person name="Hibbett D.S."/>
            <person name="Martin F."/>
            <person name="Nordberg H.P."/>
            <person name="Cantor M.N."/>
            <person name="Hua S.X."/>
        </authorList>
    </citation>
    <scope>NUCLEOTIDE SEQUENCE [LARGE SCALE GENOMIC DNA]</scope>
    <source>
        <strain evidence="3 4">MUT 4182</strain>
    </source>
</reference>
<name>A0A0C3PV40_9AGAM</name>
<feature type="compositionally biased region" description="Pro residues" evidence="2">
    <location>
        <begin position="10"/>
        <end position="19"/>
    </location>
</feature>
<organism evidence="3 4">
    <name type="scientific">Tulasnella calospora MUT 4182</name>
    <dbReference type="NCBI Taxonomy" id="1051891"/>
    <lineage>
        <taxon>Eukaryota</taxon>
        <taxon>Fungi</taxon>
        <taxon>Dikarya</taxon>
        <taxon>Basidiomycota</taxon>
        <taxon>Agaricomycotina</taxon>
        <taxon>Agaricomycetes</taxon>
        <taxon>Cantharellales</taxon>
        <taxon>Tulasnellaceae</taxon>
        <taxon>Tulasnella</taxon>
    </lineage>
</organism>
<protein>
    <submittedName>
        <fullName evidence="3">Uncharacterized protein</fullName>
    </submittedName>
</protein>
<dbReference type="AlphaFoldDB" id="A0A0C3PV40"/>
<dbReference type="Proteomes" id="UP000054248">
    <property type="component" value="Unassembled WGS sequence"/>
</dbReference>
<dbReference type="GO" id="GO:0007166">
    <property type="term" value="P:cell surface receptor signaling pathway"/>
    <property type="evidence" value="ECO:0007669"/>
    <property type="project" value="InterPro"/>
</dbReference>
<keyword evidence="1" id="KW-0175">Coiled coil</keyword>
<feature type="coiled-coil region" evidence="1">
    <location>
        <begin position="85"/>
        <end position="112"/>
    </location>
</feature>
<feature type="compositionally biased region" description="Polar residues" evidence="2">
    <location>
        <begin position="171"/>
        <end position="192"/>
    </location>
</feature>
<evidence type="ECO:0000313" key="3">
    <source>
        <dbReference type="EMBL" id="KIO18775.1"/>
    </source>
</evidence>
<evidence type="ECO:0000256" key="1">
    <source>
        <dbReference type="SAM" id="Coils"/>
    </source>
</evidence>
<gene>
    <name evidence="3" type="ORF">M407DRAFT_31565</name>
</gene>
<dbReference type="Gene3D" id="1.20.930.20">
    <property type="entry name" value="Adaptor protein Cbl, N-terminal domain"/>
    <property type="match status" value="1"/>
</dbReference>
<evidence type="ECO:0000256" key="2">
    <source>
        <dbReference type="SAM" id="MobiDB-lite"/>
    </source>
</evidence>
<feature type="region of interest" description="Disordered" evidence="2">
    <location>
        <begin position="1"/>
        <end position="35"/>
    </location>
</feature>
<dbReference type="InterPro" id="IPR059179">
    <property type="entry name" value="MLKL-like_MCAfunc"/>
</dbReference>
<dbReference type="EMBL" id="KN823261">
    <property type="protein sequence ID" value="KIO18775.1"/>
    <property type="molecule type" value="Genomic_DNA"/>
</dbReference>
<keyword evidence="4" id="KW-1185">Reference proteome</keyword>
<dbReference type="CDD" id="cd21037">
    <property type="entry name" value="MLKL_NTD"/>
    <property type="match status" value="1"/>
</dbReference>
<proteinExistence type="predicted"/>